<gene>
    <name evidence="1" type="ORF">FA95DRAFT_515899</name>
</gene>
<keyword evidence="2" id="KW-1185">Reference proteome</keyword>
<dbReference type="EMBL" id="MU276046">
    <property type="protein sequence ID" value="KAI0042816.1"/>
    <property type="molecule type" value="Genomic_DNA"/>
</dbReference>
<evidence type="ECO:0000313" key="2">
    <source>
        <dbReference type="Proteomes" id="UP000814033"/>
    </source>
</evidence>
<accession>A0ACB8RGJ8</accession>
<protein>
    <submittedName>
        <fullName evidence="1">Uncharacterized protein</fullName>
    </submittedName>
</protein>
<sequence>MSLHIRVPTQADPSHQIYLFEFVPLSVVGPCINSSEPAEGGNVFISPVRFYRTIYRKFAELLIGRVLCLRSTVLTVASYSIYLYGRLSARTSVKNHGFRHQLFSQRWSGATEICDDQ</sequence>
<organism evidence="1 2">
    <name type="scientific">Auriscalpium vulgare</name>
    <dbReference type="NCBI Taxonomy" id="40419"/>
    <lineage>
        <taxon>Eukaryota</taxon>
        <taxon>Fungi</taxon>
        <taxon>Dikarya</taxon>
        <taxon>Basidiomycota</taxon>
        <taxon>Agaricomycotina</taxon>
        <taxon>Agaricomycetes</taxon>
        <taxon>Russulales</taxon>
        <taxon>Auriscalpiaceae</taxon>
        <taxon>Auriscalpium</taxon>
    </lineage>
</organism>
<reference evidence="1" key="1">
    <citation type="submission" date="2021-02" db="EMBL/GenBank/DDBJ databases">
        <authorList>
            <consortium name="DOE Joint Genome Institute"/>
            <person name="Ahrendt S."/>
            <person name="Looney B.P."/>
            <person name="Miyauchi S."/>
            <person name="Morin E."/>
            <person name="Drula E."/>
            <person name="Courty P.E."/>
            <person name="Chicoki N."/>
            <person name="Fauchery L."/>
            <person name="Kohler A."/>
            <person name="Kuo A."/>
            <person name="Labutti K."/>
            <person name="Pangilinan J."/>
            <person name="Lipzen A."/>
            <person name="Riley R."/>
            <person name="Andreopoulos W."/>
            <person name="He G."/>
            <person name="Johnson J."/>
            <person name="Barry K.W."/>
            <person name="Grigoriev I.V."/>
            <person name="Nagy L."/>
            <person name="Hibbett D."/>
            <person name="Henrissat B."/>
            <person name="Matheny P.B."/>
            <person name="Labbe J."/>
            <person name="Martin F."/>
        </authorList>
    </citation>
    <scope>NUCLEOTIDE SEQUENCE</scope>
    <source>
        <strain evidence="1">FP105234-sp</strain>
    </source>
</reference>
<comment type="caution">
    <text evidence="1">The sequence shown here is derived from an EMBL/GenBank/DDBJ whole genome shotgun (WGS) entry which is preliminary data.</text>
</comment>
<evidence type="ECO:0000313" key="1">
    <source>
        <dbReference type="EMBL" id="KAI0042816.1"/>
    </source>
</evidence>
<dbReference type="Proteomes" id="UP000814033">
    <property type="component" value="Unassembled WGS sequence"/>
</dbReference>
<proteinExistence type="predicted"/>
<name>A0ACB8RGJ8_9AGAM</name>
<reference evidence="1" key="2">
    <citation type="journal article" date="2022" name="New Phytol.">
        <title>Evolutionary transition to the ectomycorrhizal habit in the genomes of a hyperdiverse lineage of mushroom-forming fungi.</title>
        <authorList>
            <person name="Looney B."/>
            <person name="Miyauchi S."/>
            <person name="Morin E."/>
            <person name="Drula E."/>
            <person name="Courty P.E."/>
            <person name="Kohler A."/>
            <person name="Kuo A."/>
            <person name="LaButti K."/>
            <person name="Pangilinan J."/>
            <person name="Lipzen A."/>
            <person name="Riley R."/>
            <person name="Andreopoulos W."/>
            <person name="He G."/>
            <person name="Johnson J."/>
            <person name="Nolan M."/>
            <person name="Tritt A."/>
            <person name="Barry K.W."/>
            <person name="Grigoriev I.V."/>
            <person name="Nagy L.G."/>
            <person name="Hibbett D."/>
            <person name="Henrissat B."/>
            <person name="Matheny P.B."/>
            <person name="Labbe J."/>
            <person name="Martin F.M."/>
        </authorList>
    </citation>
    <scope>NUCLEOTIDE SEQUENCE</scope>
    <source>
        <strain evidence="1">FP105234-sp</strain>
    </source>
</reference>